<evidence type="ECO:0000313" key="6">
    <source>
        <dbReference type="EMBL" id="TRY91606.1"/>
    </source>
</evidence>
<dbReference type="AlphaFoldDB" id="A0A553QPA7"/>
<dbReference type="GO" id="GO:0016020">
    <property type="term" value="C:membrane"/>
    <property type="evidence" value="ECO:0007669"/>
    <property type="project" value="UniProtKB-SubCell"/>
</dbReference>
<feature type="transmembrane region" description="Helical" evidence="5">
    <location>
        <begin position="70"/>
        <end position="87"/>
    </location>
</feature>
<dbReference type="OrthoDB" id="4255at2759"/>
<keyword evidence="3 5" id="KW-1133">Transmembrane helix</keyword>
<evidence type="ECO:0000256" key="2">
    <source>
        <dbReference type="ARBA" id="ARBA00022692"/>
    </source>
</evidence>
<comment type="subcellular location">
    <subcellularLocation>
        <location evidence="1">Membrane</location>
        <topology evidence="1">Multi-pass membrane protein</topology>
    </subcellularLocation>
</comment>
<name>A0A553QPA7_9TELE</name>
<keyword evidence="7" id="KW-1185">Reference proteome</keyword>
<feature type="transmembrane region" description="Helical" evidence="5">
    <location>
        <begin position="99"/>
        <end position="119"/>
    </location>
</feature>
<dbReference type="InterPro" id="IPR007237">
    <property type="entry name" value="CD20-like"/>
</dbReference>
<evidence type="ECO:0000313" key="7">
    <source>
        <dbReference type="Proteomes" id="UP000316079"/>
    </source>
</evidence>
<sequence>MFLISAAEMADEGAGNVGAVSGGNKPVHRFLRGQPKSLGVVLIITGVCMLVFGIQMRVTSSVASSAETYSPYWLGTLFFTCGLLYVLSERKPSKKIITASLALSILTTIGVISACSDFIKSISSLNRVYWYDVGYNISELDWHYHDQHLSGIEAMEYVFIAHSLMGGALLVTMSFFSRAALKSSNTQAIVVMRNLPSAES</sequence>
<evidence type="ECO:0000256" key="5">
    <source>
        <dbReference type="SAM" id="Phobius"/>
    </source>
</evidence>
<reference evidence="6 7" key="1">
    <citation type="journal article" date="2019" name="Sci. Data">
        <title>Hybrid genome assembly and annotation of Danionella translucida.</title>
        <authorList>
            <person name="Kadobianskyi M."/>
            <person name="Schulze L."/>
            <person name="Schuelke M."/>
            <person name="Judkewitz B."/>
        </authorList>
    </citation>
    <scope>NUCLEOTIDE SEQUENCE [LARGE SCALE GENOMIC DNA]</scope>
    <source>
        <strain evidence="6 7">Bolton</strain>
    </source>
</reference>
<gene>
    <name evidence="6" type="ORF">DNTS_021764</name>
</gene>
<keyword evidence="2 5" id="KW-0812">Transmembrane</keyword>
<dbReference type="Proteomes" id="UP000316079">
    <property type="component" value="Unassembled WGS sequence"/>
</dbReference>
<protein>
    <submittedName>
        <fullName evidence="6">Uncharacterized protein</fullName>
    </submittedName>
</protein>
<evidence type="ECO:0000256" key="3">
    <source>
        <dbReference type="ARBA" id="ARBA00022989"/>
    </source>
</evidence>
<proteinExistence type="predicted"/>
<evidence type="ECO:0000256" key="4">
    <source>
        <dbReference type="ARBA" id="ARBA00023136"/>
    </source>
</evidence>
<feature type="transmembrane region" description="Helical" evidence="5">
    <location>
        <begin position="157"/>
        <end position="176"/>
    </location>
</feature>
<feature type="transmembrane region" description="Helical" evidence="5">
    <location>
        <begin position="38"/>
        <end position="58"/>
    </location>
</feature>
<comment type="caution">
    <text evidence="6">The sequence shown here is derived from an EMBL/GenBank/DDBJ whole genome shotgun (WGS) entry which is preliminary data.</text>
</comment>
<evidence type="ECO:0000256" key="1">
    <source>
        <dbReference type="ARBA" id="ARBA00004141"/>
    </source>
</evidence>
<organism evidence="6 7">
    <name type="scientific">Danionella cerebrum</name>
    <dbReference type="NCBI Taxonomy" id="2873325"/>
    <lineage>
        <taxon>Eukaryota</taxon>
        <taxon>Metazoa</taxon>
        <taxon>Chordata</taxon>
        <taxon>Craniata</taxon>
        <taxon>Vertebrata</taxon>
        <taxon>Euteleostomi</taxon>
        <taxon>Actinopterygii</taxon>
        <taxon>Neopterygii</taxon>
        <taxon>Teleostei</taxon>
        <taxon>Ostariophysi</taxon>
        <taxon>Cypriniformes</taxon>
        <taxon>Danionidae</taxon>
        <taxon>Danioninae</taxon>
        <taxon>Danionella</taxon>
    </lineage>
</organism>
<keyword evidence="4 5" id="KW-0472">Membrane</keyword>
<dbReference type="EMBL" id="SRMA01025733">
    <property type="protein sequence ID" value="TRY91606.1"/>
    <property type="molecule type" value="Genomic_DNA"/>
</dbReference>
<accession>A0A553QPA7</accession>
<dbReference type="Pfam" id="PF04103">
    <property type="entry name" value="CD20"/>
    <property type="match status" value="1"/>
</dbReference>